<gene>
    <name evidence="16" type="ordered locus">Shell_0675</name>
</gene>
<keyword evidence="16" id="KW-0670">Pyruvate</keyword>
<dbReference type="InterPro" id="IPR002192">
    <property type="entry name" value="PPDK_AMP/ATP-bd"/>
</dbReference>
<dbReference type="PIRSF" id="PIRSF000854">
    <property type="entry name" value="PEP_synthase"/>
    <property type="match status" value="1"/>
</dbReference>
<dbReference type="PROSITE" id="PS00742">
    <property type="entry name" value="PEP_ENZYMES_2"/>
    <property type="match status" value="1"/>
</dbReference>
<reference evidence="17" key="1">
    <citation type="submission" date="2010-05" db="EMBL/GenBank/DDBJ databases">
        <title>Complete sequence of Staphylothermus hellenicus DSM 12710.</title>
        <authorList>
            <consortium name="US DOE Joint Genome Institute"/>
            <person name="Lucas S."/>
            <person name="Copeland A."/>
            <person name="Lapidus A."/>
            <person name="Cheng J.-F."/>
            <person name="Bruce D."/>
            <person name="Goodwin L."/>
            <person name="Pitluck S."/>
            <person name="Davenport K."/>
            <person name="Detter J.C."/>
            <person name="Han C."/>
            <person name="Tapia R."/>
            <person name="Larimer F."/>
            <person name="Land M."/>
            <person name="Hauser L."/>
            <person name="Kyrpides N."/>
            <person name="Mikhailova N."/>
            <person name="Anderson I.J."/>
            <person name="Woyke T."/>
        </authorList>
    </citation>
    <scope>NUCLEOTIDE SEQUENCE [LARGE SCALE GENOMIC DNA]</scope>
    <source>
        <strain evidence="17">DSM 12710 / JCM 10830 / BK20S6-10-b1 / P8</strain>
    </source>
</reference>
<feature type="domain" description="Pyruvate phosphate dikinase AMP/ATP-binding" evidence="14">
    <location>
        <begin position="29"/>
        <end position="373"/>
    </location>
</feature>
<dbReference type="NCBIfam" id="NF005057">
    <property type="entry name" value="PRK06464.1"/>
    <property type="match status" value="1"/>
</dbReference>
<dbReference type="InterPro" id="IPR040442">
    <property type="entry name" value="Pyrv_kinase-like_dom_sf"/>
</dbReference>
<feature type="domain" description="PEP-utilising enzyme C-terminal" evidence="15">
    <location>
        <begin position="513"/>
        <end position="817"/>
    </location>
</feature>
<protein>
    <recommendedName>
        <fullName evidence="12">Phosphoenolpyruvate synthase</fullName>
        <shortName evidence="12">PEP synthase</shortName>
        <ecNumber evidence="12">2.7.9.2</ecNumber>
    </recommendedName>
    <alternativeName>
        <fullName evidence="12">Pyruvate, water dikinase</fullName>
    </alternativeName>
</protein>
<evidence type="ECO:0000256" key="11">
    <source>
        <dbReference type="ARBA" id="ARBA00047700"/>
    </source>
</evidence>
<comment type="cofactor">
    <cofactor evidence="1 12">
        <name>Mg(2+)</name>
        <dbReference type="ChEBI" id="CHEBI:18420"/>
    </cofactor>
</comment>
<dbReference type="Pfam" id="PF02896">
    <property type="entry name" value="PEP-utilizers_C"/>
    <property type="match status" value="1"/>
</dbReference>
<evidence type="ECO:0000256" key="8">
    <source>
        <dbReference type="ARBA" id="ARBA00022777"/>
    </source>
</evidence>
<evidence type="ECO:0000256" key="3">
    <source>
        <dbReference type="ARBA" id="ARBA00004742"/>
    </source>
</evidence>
<comment type="similarity">
    <text evidence="4 12">Belongs to the PEP-utilizing enzyme family.</text>
</comment>
<comment type="pathway">
    <text evidence="3 12">Carbohydrate biosynthesis; gluconeogenesis.</text>
</comment>
<evidence type="ECO:0000256" key="7">
    <source>
        <dbReference type="ARBA" id="ARBA00022741"/>
    </source>
</evidence>
<evidence type="ECO:0000256" key="6">
    <source>
        <dbReference type="ARBA" id="ARBA00022723"/>
    </source>
</evidence>
<feature type="domain" description="PEP-utilising enzyme mobile" evidence="13">
    <location>
        <begin position="417"/>
        <end position="488"/>
    </location>
</feature>
<dbReference type="UniPathway" id="UPA00138"/>
<dbReference type="SUPFAM" id="SSF51621">
    <property type="entry name" value="Phosphoenolpyruvate/pyruvate domain"/>
    <property type="match status" value="1"/>
</dbReference>
<dbReference type="Pfam" id="PF00391">
    <property type="entry name" value="PEP-utilizers"/>
    <property type="match status" value="1"/>
</dbReference>
<evidence type="ECO:0000256" key="4">
    <source>
        <dbReference type="ARBA" id="ARBA00007837"/>
    </source>
</evidence>
<dbReference type="InterPro" id="IPR000121">
    <property type="entry name" value="PEP_util_C"/>
</dbReference>
<dbReference type="InterPro" id="IPR018274">
    <property type="entry name" value="PEP_util_AS"/>
</dbReference>
<dbReference type="GO" id="GO:0006094">
    <property type="term" value="P:gluconeogenesis"/>
    <property type="evidence" value="ECO:0007669"/>
    <property type="project" value="UniProtKB-UniPathway"/>
</dbReference>
<comment type="function">
    <text evidence="2 12">Catalyzes the phosphorylation of pyruvate to phosphoenolpyruvate.</text>
</comment>
<evidence type="ECO:0000256" key="9">
    <source>
        <dbReference type="ARBA" id="ARBA00022840"/>
    </source>
</evidence>
<dbReference type="InterPro" id="IPR013815">
    <property type="entry name" value="ATP_grasp_subdomain_1"/>
</dbReference>
<keyword evidence="6 12" id="KW-0479">Metal-binding</keyword>
<evidence type="ECO:0000256" key="5">
    <source>
        <dbReference type="ARBA" id="ARBA00022679"/>
    </source>
</evidence>
<comment type="catalytic activity">
    <reaction evidence="11 12">
        <text>pyruvate + ATP + H2O = phosphoenolpyruvate + AMP + phosphate + 2 H(+)</text>
        <dbReference type="Rhea" id="RHEA:11364"/>
        <dbReference type="ChEBI" id="CHEBI:15361"/>
        <dbReference type="ChEBI" id="CHEBI:15377"/>
        <dbReference type="ChEBI" id="CHEBI:15378"/>
        <dbReference type="ChEBI" id="CHEBI:30616"/>
        <dbReference type="ChEBI" id="CHEBI:43474"/>
        <dbReference type="ChEBI" id="CHEBI:58702"/>
        <dbReference type="ChEBI" id="CHEBI:456215"/>
        <dbReference type="EC" id="2.7.9.2"/>
    </reaction>
</comment>
<dbReference type="PROSITE" id="PS00370">
    <property type="entry name" value="PEP_ENZYMES_PHOS_SITE"/>
    <property type="match status" value="1"/>
</dbReference>
<dbReference type="KEGG" id="shc:Shell_0675"/>
<dbReference type="GO" id="GO:0046872">
    <property type="term" value="F:metal ion binding"/>
    <property type="evidence" value="ECO:0007669"/>
    <property type="project" value="UniProtKB-KW"/>
</dbReference>
<dbReference type="InterPro" id="IPR036637">
    <property type="entry name" value="Phosphohistidine_dom_sf"/>
</dbReference>
<dbReference type="SUPFAM" id="SSF52009">
    <property type="entry name" value="Phosphohistidine domain"/>
    <property type="match status" value="1"/>
</dbReference>
<dbReference type="GO" id="GO:0005524">
    <property type="term" value="F:ATP binding"/>
    <property type="evidence" value="ECO:0007669"/>
    <property type="project" value="UniProtKB-KW"/>
</dbReference>
<dbReference type="InterPro" id="IPR015813">
    <property type="entry name" value="Pyrv/PenolPyrv_kinase-like_dom"/>
</dbReference>
<dbReference type="Gene3D" id="3.50.30.10">
    <property type="entry name" value="Phosphohistidine domain"/>
    <property type="match status" value="1"/>
</dbReference>
<proteinExistence type="inferred from homology"/>
<keyword evidence="5 12" id="KW-0808">Transferase</keyword>
<dbReference type="STRING" id="591019.Shell_0675"/>
<dbReference type="FunFam" id="3.30.1490.20:FF:000010">
    <property type="entry name" value="Phosphoenolpyruvate synthase"/>
    <property type="match status" value="1"/>
</dbReference>
<keyword evidence="7 12" id="KW-0547">Nucleotide-binding</keyword>
<dbReference type="InterPro" id="IPR006319">
    <property type="entry name" value="PEP_synth"/>
</dbReference>
<evidence type="ECO:0000259" key="15">
    <source>
        <dbReference type="Pfam" id="PF02896"/>
    </source>
</evidence>
<dbReference type="GO" id="GO:0008986">
    <property type="term" value="F:pyruvate, water dikinase activity"/>
    <property type="evidence" value="ECO:0007669"/>
    <property type="project" value="UniProtKB-EC"/>
</dbReference>
<dbReference type="eggNOG" id="arCOG01111">
    <property type="taxonomic scope" value="Archaea"/>
</dbReference>
<evidence type="ECO:0000256" key="1">
    <source>
        <dbReference type="ARBA" id="ARBA00001946"/>
    </source>
</evidence>
<dbReference type="Gene3D" id="3.20.20.60">
    <property type="entry name" value="Phosphoenolpyruvate-binding domains"/>
    <property type="match status" value="1"/>
</dbReference>
<keyword evidence="10 12" id="KW-0460">Magnesium</keyword>
<evidence type="ECO:0000259" key="13">
    <source>
        <dbReference type="Pfam" id="PF00391"/>
    </source>
</evidence>
<name>D7DCA1_STAHD</name>
<organism evidence="16 17">
    <name type="scientific">Staphylothermus hellenicus (strain DSM 12710 / JCM 10830 / BK20S6-10-b1 / P8)</name>
    <dbReference type="NCBI Taxonomy" id="591019"/>
    <lineage>
        <taxon>Archaea</taxon>
        <taxon>Thermoproteota</taxon>
        <taxon>Thermoprotei</taxon>
        <taxon>Desulfurococcales</taxon>
        <taxon>Desulfurococcaceae</taxon>
        <taxon>Staphylothermus</taxon>
    </lineage>
</organism>
<dbReference type="PANTHER" id="PTHR43030">
    <property type="entry name" value="PHOSPHOENOLPYRUVATE SYNTHASE"/>
    <property type="match status" value="1"/>
</dbReference>
<reference evidence="16 17" key="2">
    <citation type="journal article" date="2011" name="Stand. Genomic Sci.">
        <title>Complete genome sequence of Staphylothermus hellenicus P8.</title>
        <authorList>
            <person name="Anderson I."/>
            <person name="Wirth R."/>
            <person name="Lucas S."/>
            <person name="Copeland A."/>
            <person name="Lapidus A."/>
            <person name="Cheng J.F."/>
            <person name="Goodwin L."/>
            <person name="Pitluck S."/>
            <person name="Davenport K."/>
            <person name="Detter J.C."/>
            <person name="Han C."/>
            <person name="Tapia R."/>
            <person name="Land M."/>
            <person name="Hauser L."/>
            <person name="Pati A."/>
            <person name="Mikhailova N."/>
            <person name="Woyke T."/>
            <person name="Klenk H.P."/>
            <person name="Kyrpides N."/>
            <person name="Ivanova N."/>
        </authorList>
    </citation>
    <scope>NUCLEOTIDE SEQUENCE [LARGE SCALE GENOMIC DNA]</scope>
    <source>
        <strain evidence="17">DSM 12710 / JCM 10830 / BK20S6-10-b1 / P8</strain>
    </source>
</reference>
<sequence length="839" mass="94130">MGCNYMSNIPKEKRFVVWLDEVTKDDVVLVGGKNANLGEMIRAGIPVPPGFAVTAYAYKYFIEKTGLKDKIYPLLNSIDVNDKKVLDETTAKIRQWIMDTPMPPEVEEEIRNYYRELAKKIGMEPEKLRVAVRSSATAEDMPEASFAGQQDTYLNVYGEDNVVYYVKRCWASLFTSRAVFYRVAQGIPHEKSLMSVTVQKMVNSRSAGVMFTLHPVTGDEKVVVIEGSWGLGESVVGGKVTPDEWVVDKQTLQIVDQKTHHKTLAIVFDPKKGKNVEIRWDENKQAWISEEGPVDIEMVKHFHPDKPALKEEEVKRLAELAMLIEKHYGRHMDIEWAVDYDMPFPSNVFIVQARPETVWSVRKEKEKAEKKAEVKGKNIVKLSEAKVLVRGLPASPGVGAGVAKVIFDPHSKEAQGFKEGEVLVTKMTDPDWVPLMKKAAAIVTDEGGMTSHAAIVSRELGIPAIVGTSNATQAIKSGTEVTVDGSRGVVYEGIVEDLVKPKEEVKAEAAGVGISPEQLLPLYPVTATKIYMNLGEPDAIEKYKDLPFDGIGLMRIEFIITDWVQYHPLYLIEQGRENLFIDKLAEGIAKVAQAIYPRPVVVRFSDFKTNEYRGLKGGEKYEPEERNPMIGWRGVSRYIHPKYEPAFRLEVRAIKKVREEMGLTNVWVMFPFVRTTWELERALKIMEEEGLKRGKDFKVWAMAEVPSIALLADKFAEYVDGFSIGSNDLTQLILGADRDNNVLAEMGYFDERDPAVLAGIKMIIEKAHSKGATVSICGQAPSVYPEIVEFLVEAGIDSISVNPDAVIATRRLVASIERKIMLKRLNKIMDKLNKLELGF</sequence>
<evidence type="ECO:0000313" key="17">
    <source>
        <dbReference type="Proteomes" id="UP000002573"/>
    </source>
</evidence>
<dbReference type="Pfam" id="PF01326">
    <property type="entry name" value="PPDK_N"/>
    <property type="match status" value="1"/>
</dbReference>
<accession>D7DCA1</accession>
<evidence type="ECO:0000313" key="16">
    <source>
        <dbReference type="EMBL" id="ADI31798.1"/>
    </source>
</evidence>
<dbReference type="Gene3D" id="3.30.470.20">
    <property type="entry name" value="ATP-grasp fold, B domain"/>
    <property type="match status" value="1"/>
</dbReference>
<dbReference type="SUPFAM" id="SSF56059">
    <property type="entry name" value="Glutathione synthetase ATP-binding domain-like"/>
    <property type="match status" value="1"/>
</dbReference>
<dbReference type="NCBIfam" id="TIGR01418">
    <property type="entry name" value="PEP_synth"/>
    <property type="match status" value="1"/>
</dbReference>
<dbReference type="InterPro" id="IPR023151">
    <property type="entry name" value="PEP_util_CS"/>
</dbReference>
<dbReference type="InterPro" id="IPR008279">
    <property type="entry name" value="PEP-util_enz_mobile_dom"/>
</dbReference>
<dbReference type="AlphaFoldDB" id="D7DCA1"/>
<dbReference type="Proteomes" id="UP000002573">
    <property type="component" value="Chromosome"/>
</dbReference>
<keyword evidence="9 12" id="KW-0067">ATP-binding</keyword>
<dbReference type="Gene3D" id="3.30.1490.20">
    <property type="entry name" value="ATP-grasp fold, A domain"/>
    <property type="match status" value="1"/>
</dbReference>
<keyword evidence="17" id="KW-1185">Reference proteome</keyword>
<evidence type="ECO:0000256" key="2">
    <source>
        <dbReference type="ARBA" id="ARBA00002988"/>
    </source>
</evidence>
<dbReference type="PANTHER" id="PTHR43030:SF1">
    <property type="entry name" value="PHOSPHOENOLPYRUVATE SYNTHASE"/>
    <property type="match status" value="1"/>
</dbReference>
<evidence type="ECO:0000256" key="12">
    <source>
        <dbReference type="PIRNR" id="PIRNR000854"/>
    </source>
</evidence>
<dbReference type="EMBL" id="CP002051">
    <property type="protein sequence ID" value="ADI31798.1"/>
    <property type="molecule type" value="Genomic_DNA"/>
</dbReference>
<evidence type="ECO:0000256" key="10">
    <source>
        <dbReference type="ARBA" id="ARBA00022842"/>
    </source>
</evidence>
<evidence type="ECO:0000259" key="14">
    <source>
        <dbReference type="Pfam" id="PF01326"/>
    </source>
</evidence>
<dbReference type="HOGENOM" id="CLU_007308_6_2_2"/>
<keyword evidence="8 12" id="KW-0418">Kinase</keyword>
<dbReference type="EC" id="2.7.9.2" evidence="12"/>